<dbReference type="InterPro" id="IPR007081">
    <property type="entry name" value="RNA_pol_Rpb1_5"/>
</dbReference>
<dbReference type="GO" id="GO:0003899">
    <property type="term" value="F:DNA-directed RNA polymerase activity"/>
    <property type="evidence" value="ECO:0007669"/>
    <property type="project" value="UniProtKB-EC"/>
</dbReference>
<protein>
    <recommendedName>
        <fullName evidence="16">DNA-directed RNA polymerase subunit</fullName>
        <ecNumber evidence="16">2.7.7.6</ecNumber>
    </recommendedName>
</protein>
<keyword evidence="6 16" id="KW-0808">Transferase</keyword>
<dbReference type="PANTHER" id="PTHR19376">
    <property type="entry name" value="DNA-DIRECTED RNA POLYMERASE"/>
    <property type="match status" value="1"/>
</dbReference>
<keyword evidence="9" id="KW-0677">Repeat</keyword>
<dbReference type="InterPro" id="IPR000684">
    <property type="entry name" value="RNA_pol_II_repeat_euk"/>
</dbReference>
<evidence type="ECO:0000256" key="11">
    <source>
        <dbReference type="ARBA" id="ARBA00022842"/>
    </source>
</evidence>
<dbReference type="SMART" id="SM00663">
    <property type="entry name" value="RPOLA_N"/>
    <property type="match status" value="1"/>
</dbReference>
<dbReference type="Pfam" id="PF05001">
    <property type="entry name" value="RNA_pol_Rpb1_R"/>
    <property type="match status" value="12"/>
</dbReference>
<dbReference type="InterPro" id="IPR007066">
    <property type="entry name" value="RNA_pol_Rpb1_3"/>
</dbReference>
<dbReference type="Pfam" id="PF04997">
    <property type="entry name" value="RNA_pol_Rpb1_1"/>
    <property type="match status" value="1"/>
</dbReference>
<keyword evidence="14 16" id="KW-0804">Transcription</keyword>
<dbReference type="Gene3D" id="3.30.1360.140">
    <property type="match status" value="1"/>
</dbReference>
<accession>A0AAV7JVG1</accession>
<gene>
    <name evidence="19" type="ORF">LOD99_4193</name>
</gene>
<dbReference type="Pfam" id="PF04998">
    <property type="entry name" value="RNA_pol_Rpb1_5"/>
    <property type="match status" value="1"/>
</dbReference>
<dbReference type="SUPFAM" id="SSF64484">
    <property type="entry name" value="beta and beta-prime subunits of DNA dependent RNA-polymerase"/>
    <property type="match status" value="1"/>
</dbReference>
<dbReference type="FunFam" id="1.10.274.100:FF:000001">
    <property type="entry name" value="DNA-directed RNA polymerase subunit"/>
    <property type="match status" value="1"/>
</dbReference>
<keyword evidence="4" id="KW-1017">Isopeptide bond</keyword>
<keyword evidence="10" id="KW-0862">Zinc</keyword>
<feature type="compositionally biased region" description="Polar residues" evidence="17">
    <location>
        <begin position="2016"/>
        <end position="2027"/>
    </location>
</feature>
<evidence type="ECO:0000256" key="4">
    <source>
        <dbReference type="ARBA" id="ARBA00022499"/>
    </source>
</evidence>
<dbReference type="InterPro" id="IPR042102">
    <property type="entry name" value="RNA_pol_Rpb1_3_sf"/>
</dbReference>
<dbReference type="InterPro" id="IPR007083">
    <property type="entry name" value="RNA_pol_Rpb1_4"/>
</dbReference>
<evidence type="ECO:0000313" key="19">
    <source>
        <dbReference type="EMBL" id="KAI6652807.1"/>
    </source>
</evidence>
<dbReference type="InterPro" id="IPR007075">
    <property type="entry name" value="RNA_pol_Rpb1_6"/>
</dbReference>
<evidence type="ECO:0000256" key="12">
    <source>
        <dbReference type="ARBA" id="ARBA00022843"/>
    </source>
</evidence>
<evidence type="ECO:0000259" key="18">
    <source>
        <dbReference type="SMART" id="SM00663"/>
    </source>
</evidence>
<evidence type="ECO:0000256" key="9">
    <source>
        <dbReference type="ARBA" id="ARBA00022737"/>
    </source>
</evidence>
<dbReference type="InterPro" id="IPR038120">
    <property type="entry name" value="Rpb1_funnel_sf"/>
</dbReference>
<evidence type="ECO:0000313" key="20">
    <source>
        <dbReference type="Proteomes" id="UP001165289"/>
    </source>
</evidence>
<evidence type="ECO:0000256" key="2">
    <source>
        <dbReference type="ARBA" id="ARBA00006460"/>
    </source>
</evidence>
<organism evidence="19 20">
    <name type="scientific">Oopsacas minuta</name>
    <dbReference type="NCBI Taxonomy" id="111878"/>
    <lineage>
        <taxon>Eukaryota</taxon>
        <taxon>Metazoa</taxon>
        <taxon>Porifera</taxon>
        <taxon>Hexactinellida</taxon>
        <taxon>Hexasterophora</taxon>
        <taxon>Lyssacinosida</taxon>
        <taxon>Leucopsacidae</taxon>
        <taxon>Oopsacas</taxon>
    </lineage>
</organism>
<dbReference type="Gene3D" id="3.30.1490.180">
    <property type="entry name" value="RNA polymerase ii"/>
    <property type="match status" value="1"/>
</dbReference>
<dbReference type="PRINTS" id="PR01217">
    <property type="entry name" value="PRICHEXTENSN"/>
</dbReference>
<dbReference type="CDD" id="cd02733">
    <property type="entry name" value="RNAP_II_RPB1_N"/>
    <property type="match status" value="1"/>
</dbReference>
<feature type="compositionally biased region" description="Low complexity" evidence="17">
    <location>
        <begin position="1945"/>
        <end position="1988"/>
    </location>
</feature>
<dbReference type="Gene3D" id="1.10.132.30">
    <property type="match status" value="1"/>
</dbReference>
<dbReference type="FunFam" id="1.10.132.30:FF:000001">
    <property type="entry name" value="DNA-directed RNA polymerase subunit"/>
    <property type="match status" value="1"/>
</dbReference>
<dbReference type="InterPro" id="IPR007073">
    <property type="entry name" value="RNA_pol_Rpb1_7"/>
</dbReference>
<dbReference type="InterPro" id="IPR000722">
    <property type="entry name" value="RNA_pol_asu"/>
</dbReference>
<dbReference type="InterPro" id="IPR007080">
    <property type="entry name" value="RNA_pol_Rpb1_1"/>
</dbReference>
<comment type="caution">
    <text evidence="19">The sequence shown here is derived from an EMBL/GenBank/DDBJ whole genome shotgun (WGS) entry which is preliminary data.</text>
</comment>
<feature type="compositionally biased region" description="Low complexity" evidence="17">
    <location>
        <begin position="1565"/>
        <end position="1832"/>
    </location>
</feature>
<dbReference type="Pfam" id="PF04990">
    <property type="entry name" value="RNA_pol_Rpb1_7"/>
    <property type="match status" value="1"/>
</dbReference>
<evidence type="ECO:0000256" key="16">
    <source>
        <dbReference type="RuleBase" id="RU004279"/>
    </source>
</evidence>
<dbReference type="EC" id="2.7.7.6" evidence="16"/>
<dbReference type="InterPro" id="IPR044893">
    <property type="entry name" value="RNA_pol_Rpb1_clamp_domain"/>
</dbReference>
<keyword evidence="15" id="KW-0539">Nucleus</keyword>
<evidence type="ECO:0000256" key="3">
    <source>
        <dbReference type="ARBA" id="ARBA00022478"/>
    </source>
</evidence>
<name>A0AAV7JVG1_9METZ</name>
<dbReference type="FunFam" id="1.10.150.390:FF:000001">
    <property type="entry name" value="DNA-directed RNA polymerase subunit"/>
    <property type="match status" value="1"/>
</dbReference>
<dbReference type="NCBIfam" id="NF006336">
    <property type="entry name" value="PRK08566.1"/>
    <property type="match status" value="1"/>
</dbReference>
<keyword evidence="12" id="KW-0832">Ubl conjugation</keyword>
<feature type="domain" description="RNA polymerase N-terminal" evidence="18">
    <location>
        <begin position="238"/>
        <end position="542"/>
    </location>
</feature>
<dbReference type="EMBL" id="JAKMXF010000297">
    <property type="protein sequence ID" value="KAI6652807.1"/>
    <property type="molecule type" value="Genomic_DNA"/>
</dbReference>
<dbReference type="FunFam" id="4.10.860.120:FF:000005">
    <property type="entry name" value="DNA-directed RNA polymerase subunit"/>
    <property type="match status" value="1"/>
</dbReference>
<dbReference type="Pfam" id="PF04992">
    <property type="entry name" value="RNA_pol_Rpb1_6"/>
    <property type="match status" value="1"/>
</dbReference>
<dbReference type="CDD" id="cd02584">
    <property type="entry name" value="RNAP_II_Rpb1_C"/>
    <property type="match status" value="1"/>
</dbReference>
<dbReference type="Pfam" id="PF00623">
    <property type="entry name" value="RNA_pol_Rpb1_2"/>
    <property type="match status" value="1"/>
</dbReference>
<dbReference type="GO" id="GO:0006366">
    <property type="term" value="P:transcription by RNA polymerase II"/>
    <property type="evidence" value="ECO:0007669"/>
    <property type="project" value="InterPro"/>
</dbReference>
<dbReference type="GO" id="GO:0005665">
    <property type="term" value="C:RNA polymerase II, core complex"/>
    <property type="evidence" value="ECO:0007669"/>
    <property type="project" value="TreeGrafter"/>
</dbReference>
<dbReference type="InterPro" id="IPR045867">
    <property type="entry name" value="DNA-dir_RpoC_beta_prime"/>
</dbReference>
<evidence type="ECO:0000256" key="6">
    <source>
        <dbReference type="ARBA" id="ARBA00022679"/>
    </source>
</evidence>
<dbReference type="InterPro" id="IPR006592">
    <property type="entry name" value="RNA_pol_N"/>
</dbReference>
<dbReference type="InterPro" id="IPR038593">
    <property type="entry name" value="RNA_pol_Rpb1_7_sf"/>
</dbReference>
<evidence type="ECO:0000256" key="1">
    <source>
        <dbReference type="ARBA" id="ARBA00004123"/>
    </source>
</evidence>
<keyword evidence="5" id="KW-0597">Phosphoprotein</keyword>
<comment type="subcellular location">
    <subcellularLocation>
        <location evidence="1">Nucleus</location>
    </subcellularLocation>
</comment>
<dbReference type="GO" id="GO:0003677">
    <property type="term" value="F:DNA binding"/>
    <property type="evidence" value="ECO:0007669"/>
    <property type="project" value="UniProtKB-KW"/>
</dbReference>
<evidence type="ECO:0000256" key="14">
    <source>
        <dbReference type="ARBA" id="ARBA00023163"/>
    </source>
</evidence>
<feature type="compositionally biased region" description="Low complexity" evidence="17">
    <location>
        <begin position="1999"/>
        <end position="2015"/>
    </location>
</feature>
<evidence type="ECO:0000256" key="15">
    <source>
        <dbReference type="ARBA" id="ARBA00023242"/>
    </source>
</evidence>
<feature type="compositionally biased region" description="Low complexity" evidence="17">
    <location>
        <begin position="1873"/>
        <end position="1937"/>
    </location>
</feature>
<feature type="compositionally biased region" description="Polar residues" evidence="17">
    <location>
        <begin position="2052"/>
        <end position="2061"/>
    </location>
</feature>
<keyword evidence="11" id="KW-0460">Magnesium</keyword>
<feature type="region of interest" description="Disordered" evidence="17">
    <location>
        <begin position="1547"/>
        <end position="2068"/>
    </location>
</feature>
<dbReference type="Gene3D" id="6.20.50.80">
    <property type="match status" value="1"/>
</dbReference>
<dbReference type="Gene3D" id="1.10.274.100">
    <property type="entry name" value="RNA polymerase Rpb1, domain 3"/>
    <property type="match status" value="1"/>
</dbReference>
<dbReference type="Gene3D" id="4.10.860.120">
    <property type="entry name" value="RNA polymerase II, clamp domain"/>
    <property type="match status" value="2"/>
</dbReference>
<keyword evidence="3 16" id="KW-0240">DNA-directed RNA polymerase</keyword>
<comment type="catalytic activity">
    <reaction evidence="16">
        <text>RNA(n) + a ribonucleoside 5'-triphosphate = RNA(n+1) + diphosphate</text>
        <dbReference type="Rhea" id="RHEA:21248"/>
        <dbReference type="Rhea" id="RHEA-COMP:14527"/>
        <dbReference type="Rhea" id="RHEA-COMP:17342"/>
        <dbReference type="ChEBI" id="CHEBI:33019"/>
        <dbReference type="ChEBI" id="CHEBI:61557"/>
        <dbReference type="ChEBI" id="CHEBI:140395"/>
        <dbReference type="EC" id="2.7.7.6"/>
    </reaction>
</comment>
<evidence type="ECO:0000256" key="7">
    <source>
        <dbReference type="ARBA" id="ARBA00022695"/>
    </source>
</evidence>
<feature type="compositionally biased region" description="Low complexity" evidence="17">
    <location>
        <begin position="1839"/>
        <end position="1863"/>
    </location>
</feature>
<dbReference type="PROSITE" id="PS00115">
    <property type="entry name" value="RNA_POL_II_REPEAT"/>
    <property type="match status" value="21"/>
</dbReference>
<dbReference type="FunFam" id="3.30.1360.140:FF:000001">
    <property type="entry name" value="DNA-directed RNA polymerase subunit"/>
    <property type="match status" value="1"/>
</dbReference>
<dbReference type="FunFam" id="2.40.40.20:FF:000019">
    <property type="entry name" value="DNA-directed RNA polymerase II subunit RPB1"/>
    <property type="match status" value="1"/>
</dbReference>
<dbReference type="PANTHER" id="PTHR19376:SF37">
    <property type="entry name" value="DNA-DIRECTED RNA POLYMERASE II SUBUNIT RPB1"/>
    <property type="match status" value="1"/>
</dbReference>
<evidence type="ECO:0000256" key="8">
    <source>
        <dbReference type="ARBA" id="ARBA00022723"/>
    </source>
</evidence>
<sequence>MALNDSSAPLRSIKRVQFGFLNPDEVKQMSVTDEGIQFPYTMEGGRPKHGGLMDPRQGVIDRTSRCLTCAGTMATCPGHFGHIELAKPVFHIGVLPKILKVLRCVCFFCSKLLVSTKNENVKEILDKTRNNPRKRLLYIYDMCKTKTYCEPGGVQERDDPDQQNPDNQQETLGCSRTQPRIRRNGLELSVEWKHKDVDDENQERESILTAEKVHEIFKLITEEDCIALGLDPRYSRPDWMVITCLPVAPLSVRPSVVLHGGSARSQDDLTHKLADIVKSNNSLKKNEENGSATHIIQEDVKMLQYHVATLFDNEIPGLPRAMQKSGRPLKSIKQRLKSKEGRIRGNLMGKRVDFSARAVITPDSNLSIDQVGCPRTIAQNLTFPEIVTPFNIDKMHELVRRGHDQYPGAKYIIRDNGERIDLRYHPKPADLHLQYGYKVERHIVDDDVIVFNRQPTLHKMSMMGHRVKILPWSTFRLNLSVTTPYNADFDGDEMNLHVPQSMETRAEVSELLMVNKHIISPQSNKPVMGIVQDTLTAVCKMTKRDVFIERDDMMNLLMWYPEWDGRMPQPAILKPKPLWTGKQLLSLVIPGNINCTNTCSTHPDEEDDTPNRNISVGDTRVLIENSELISGIICKKTVGRSGSSLIHIVALELGPEPARCMFNNIQTVVNNWLLIEGHSMGIGDTIADHQTYLNIQETIKESKIRVTDVIKQAHNDQLKPSPGNTLRTTFENNVNRLLNRARDQTGSSAQRSLSDFNNMKAMVVSGAKGSKINISQVIACVGQQNVVGKRIPFGFRHRTLPHFIKDDYGPESRGFVENSYLAGLTPNEMFFHAMGGREGLIDTAVKTSETGYIQRRLIKAMEGLMVKYDATIRNSNGQVVQLRYGEDGIDGAHMESQNLSSLAIGDKAFERKYHFTYNNERQMKKYVTEDVIHELVVNPEAQAKFEEEFARLHDDRTILREIFKDGNSRVVLPCNLNRMIWNARKTFKISNKNNSDLNPLRVIEGVDELCKKLIIVEGDDPISKEAQYNATLLINIHLRATLASKRVMEDHRLSSQAFDWLLGEIESRFNLAKVQPGEMVGALSAQSLGEPATQMTLNTFHFAGVSAKNVTLGVPRLKEIINVSKRPKTPSLTIFLLGQAAKDKEKCKEVQCRLEHTTLKKVVANTAIYYDPDPMNTVIPQDQEWVNMYYEMPDFNKTNISPWLLRIELDRRLMTDTKLTMEQISEKINRSFGETMSCIFTDDNADQLVLRIRLVDGDDNKLGDEEEVADKAEDESFLRLCEYNLLTNVTLKGVEQISKVYMYSPNEDAKKRTIITPEGEFKKITEWILETDGTNLLRLLSEPSVDPVRTYSNDICEIFRVLGIEAVRKAVEKEMNAVISFDGSYVNYRHLALLCDIMTCKGHLMAITRHGVNRQDLGVLMRCSFEETVDVLLDAAVHSECDMIRGVSENIILGQLAPIGTGSFDLMLDVDVCKDAMDINPRGPGLPMPFPFMATPMGPGQTPITNMTPYNFSPYNPNTTPGAAAFSPAPSEAHSWWSSPASPFSGNMASPSSPMLDPSKDLTKSPYYSPTSPEYSPAFGRDYSPSSPRYSPTSPSYSPSSNTYSPTSPNYSPTSPSYSPTSPSYSPTSPSYSPTSPSYSPTSPSYSPTSPSYSPSSPSYSPSSPSYSPTSPSYSPSTPVYSPASPSYSPTSPSYSPSSPSYSPTSPSYSPSSPSYSPTSPSYTPTSPSYSPSSPSYSPSSPSYSPTSPSYSPSSPSYSPSSPSYSPSNTYSPTSPKYTPTSPQYTPSSPKYSPTSPQYSPSSPRYSPTSPNISPSTPQYSPSSPHYSPSSPEGSNQLTPSPKYSPSSPKYSPTSPKYSPTSPGSEVSPESRQYSPTSPQYSPSTGSASSPRYSPTSPQYSPSSPQYSPSSPQYSPTSPQYSPSSPQYSPTSPKYTPEQQSSGDSSSPQYTPTSPQYTPHTPTDSATPSTPYSPSTPSSPNYTPNYTPGSIDPSPPRYSPHSPTYSPSSGYTPDPHNTSPDNLQSPAIQPISPDDRYSPSRPSAYSPVSPDGYSSQYTPSGSDRMDTD</sequence>
<dbReference type="Pfam" id="PF04983">
    <property type="entry name" value="RNA_pol_Rpb1_3"/>
    <property type="match status" value="1"/>
</dbReference>
<feature type="region of interest" description="Disordered" evidence="17">
    <location>
        <begin position="153"/>
        <end position="172"/>
    </location>
</feature>
<dbReference type="Pfam" id="PF05000">
    <property type="entry name" value="RNA_pol_Rpb1_4"/>
    <property type="match status" value="1"/>
</dbReference>
<dbReference type="Proteomes" id="UP001165289">
    <property type="component" value="Unassembled WGS sequence"/>
</dbReference>
<keyword evidence="13" id="KW-0238">DNA-binding</keyword>
<evidence type="ECO:0000256" key="10">
    <source>
        <dbReference type="ARBA" id="ARBA00022833"/>
    </source>
</evidence>
<proteinExistence type="inferred from homology"/>
<dbReference type="Gene3D" id="6.10.250.2940">
    <property type="match status" value="1"/>
</dbReference>
<evidence type="ECO:0000256" key="17">
    <source>
        <dbReference type="SAM" id="MobiDB-lite"/>
    </source>
</evidence>
<dbReference type="Gene3D" id="2.40.40.20">
    <property type="match status" value="1"/>
</dbReference>
<keyword evidence="7 16" id="KW-0548">Nucleotidyltransferase</keyword>
<dbReference type="Gene3D" id="1.10.150.390">
    <property type="match status" value="1"/>
</dbReference>
<comment type="similarity">
    <text evidence="2 16">Belongs to the RNA polymerase beta' chain family.</text>
</comment>
<dbReference type="GO" id="GO:0046872">
    <property type="term" value="F:metal ion binding"/>
    <property type="evidence" value="ECO:0007669"/>
    <property type="project" value="UniProtKB-KW"/>
</dbReference>
<reference evidence="19 20" key="1">
    <citation type="journal article" date="2023" name="BMC Biol.">
        <title>The compact genome of the sponge Oopsacas minuta (Hexactinellida) is lacking key metazoan core genes.</title>
        <authorList>
            <person name="Santini S."/>
            <person name="Schenkelaars Q."/>
            <person name="Jourda C."/>
            <person name="Duchesne M."/>
            <person name="Belahbib H."/>
            <person name="Rocher C."/>
            <person name="Selva M."/>
            <person name="Riesgo A."/>
            <person name="Vervoort M."/>
            <person name="Leys S.P."/>
            <person name="Kodjabachian L."/>
            <person name="Le Bivic A."/>
            <person name="Borchiellini C."/>
            <person name="Claverie J.M."/>
            <person name="Renard E."/>
        </authorList>
    </citation>
    <scope>NUCLEOTIDE SEQUENCE [LARGE SCALE GENOMIC DNA]</scope>
    <source>
        <strain evidence="19">SPO-2</strain>
    </source>
</reference>
<evidence type="ECO:0000256" key="13">
    <source>
        <dbReference type="ARBA" id="ARBA00023125"/>
    </source>
</evidence>
<evidence type="ECO:0000256" key="5">
    <source>
        <dbReference type="ARBA" id="ARBA00022553"/>
    </source>
</evidence>
<feature type="compositionally biased region" description="Low complexity" evidence="17">
    <location>
        <begin position="2039"/>
        <end position="2050"/>
    </location>
</feature>
<keyword evidence="8" id="KW-0479">Metal-binding</keyword>
<keyword evidence="20" id="KW-1185">Reference proteome</keyword>
<dbReference type="FunFam" id="3.30.1490.180:FF:000001">
    <property type="entry name" value="DNA-directed RNA polymerase subunit"/>
    <property type="match status" value="1"/>
</dbReference>
<comment type="function">
    <text evidence="16">DNA-dependent RNA polymerase catalyzes the transcription of DNA into RNA using the four ribonucleoside triphosphates as substrates.</text>
</comment>